<dbReference type="Ensembl" id="ENSONIT00000057601.1">
    <property type="protein sequence ID" value="ENSONIP00000081273.1"/>
    <property type="gene ID" value="ENSONIG00000039708.1"/>
</dbReference>
<evidence type="ECO:0000259" key="1">
    <source>
        <dbReference type="PROSITE" id="PS50878"/>
    </source>
</evidence>
<evidence type="ECO:0000313" key="3">
    <source>
        <dbReference type="Proteomes" id="UP000005207"/>
    </source>
</evidence>
<dbReference type="SUPFAM" id="SSF56672">
    <property type="entry name" value="DNA/RNA polymerases"/>
    <property type="match status" value="1"/>
</dbReference>
<reference evidence="2" key="2">
    <citation type="submission" date="2025-08" db="UniProtKB">
        <authorList>
            <consortium name="Ensembl"/>
        </authorList>
    </citation>
    <scope>IDENTIFICATION</scope>
</reference>
<protein>
    <recommendedName>
        <fullName evidence="1">Reverse transcriptase domain-containing protein</fullName>
    </recommendedName>
</protein>
<evidence type="ECO:0000313" key="2">
    <source>
        <dbReference type="Ensembl" id="ENSONIP00000081273.1"/>
    </source>
</evidence>
<dbReference type="PROSITE" id="PS50878">
    <property type="entry name" value="RT_POL"/>
    <property type="match status" value="1"/>
</dbReference>
<dbReference type="PANTHER" id="PTHR33332">
    <property type="entry name" value="REVERSE TRANSCRIPTASE DOMAIN-CONTAINING PROTEIN"/>
    <property type="match status" value="1"/>
</dbReference>
<dbReference type="InterPro" id="IPR043502">
    <property type="entry name" value="DNA/RNA_pol_sf"/>
</dbReference>
<reference evidence="2" key="3">
    <citation type="submission" date="2025-09" db="UniProtKB">
        <authorList>
            <consortium name="Ensembl"/>
        </authorList>
    </citation>
    <scope>IDENTIFICATION</scope>
</reference>
<sequence length="404" mass="45586">MHSTESALLRIFNDIFLSCDSGESVILILLDLTAAFDTVDHEILISRLEQCVGITGVALKWFRSYLTNRTFSVRLGNCESSRAPLSHGVPQGSILGPILFSLYLLPLGSNLRKHGLSFHCYADDCQIYVPLKKKDGSSVNRLQTCLEDVKSWLALNFLCFNDSKTEVMVFRPASTAVPCVDLQSLKSFCKPEIVNLGFKMDPELKLESQIGSVVRCSFFHLRQLAKIKHFLARQQFETVIHAFVTVRLDYCNSLYFGVSRSSVFRLQLVQNAAARLLTGTRRCEHITPVLYSLHWLPVHFRIHFKLLLFVFKCLSNAAPLYLSELLHSYIPSRSLGSADQLLLSVPRTNRKLRGDRAFAVAAPKLWNELPLYVRQAPSLSVFKSRLKTYLFTLAFSTSGLVDVS</sequence>
<proteinExistence type="predicted"/>
<dbReference type="CDD" id="cd01650">
    <property type="entry name" value="RT_nLTR_like"/>
    <property type="match status" value="1"/>
</dbReference>
<feature type="domain" description="Reverse transcriptase" evidence="1">
    <location>
        <begin position="1"/>
        <end position="200"/>
    </location>
</feature>
<dbReference type="GeneTree" id="ENSGT01150000286909"/>
<dbReference type="OMA" id="DIFLSCD"/>
<dbReference type="InterPro" id="IPR000477">
    <property type="entry name" value="RT_dom"/>
</dbReference>
<organism evidence="2 3">
    <name type="scientific">Oreochromis niloticus</name>
    <name type="common">Nile tilapia</name>
    <name type="synonym">Tilapia nilotica</name>
    <dbReference type="NCBI Taxonomy" id="8128"/>
    <lineage>
        <taxon>Eukaryota</taxon>
        <taxon>Metazoa</taxon>
        <taxon>Chordata</taxon>
        <taxon>Craniata</taxon>
        <taxon>Vertebrata</taxon>
        <taxon>Euteleostomi</taxon>
        <taxon>Actinopterygii</taxon>
        <taxon>Neopterygii</taxon>
        <taxon>Teleostei</taxon>
        <taxon>Neoteleostei</taxon>
        <taxon>Acanthomorphata</taxon>
        <taxon>Ovalentaria</taxon>
        <taxon>Cichlomorphae</taxon>
        <taxon>Cichliformes</taxon>
        <taxon>Cichlidae</taxon>
        <taxon>African cichlids</taxon>
        <taxon>Pseudocrenilabrinae</taxon>
        <taxon>Oreochromini</taxon>
        <taxon>Oreochromis</taxon>
    </lineage>
</organism>
<dbReference type="AlphaFoldDB" id="A0A669FCF4"/>
<reference evidence="3" key="1">
    <citation type="submission" date="2012-01" db="EMBL/GenBank/DDBJ databases">
        <title>The Genome Sequence of Oreochromis niloticus (Nile Tilapia).</title>
        <authorList>
            <consortium name="Broad Institute Genome Assembly Team"/>
            <consortium name="Broad Institute Sequencing Platform"/>
            <person name="Di Palma F."/>
            <person name="Johnson J."/>
            <person name="Lander E.S."/>
            <person name="Lindblad-Toh K."/>
        </authorList>
    </citation>
    <scope>NUCLEOTIDE SEQUENCE [LARGE SCALE GENOMIC DNA]</scope>
</reference>
<dbReference type="InParanoid" id="A0A669FCF4"/>
<dbReference type="Pfam" id="PF00078">
    <property type="entry name" value="RVT_1"/>
    <property type="match status" value="1"/>
</dbReference>
<keyword evidence="3" id="KW-1185">Reference proteome</keyword>
<name>A0A669FCF4_ORENI</name>
<dbReference type="Proteomes" id="UP000005207">
    <property type="component" value="Linkage group LG19"/>
</dbReference>
<accession>A0A669FCF4</accession>